<dbReference type="SUPFAM" id="SSF55961">
    <property type="entry name" value="Bet v1-like"/>
    <property type="match status" value="2"/>
</dbReference>
<name>A0ABW5G464_9PSEU</name>
<evidence type="ECO:0000313" key="4">
    <source>
        <dbReference type="Proteomes" id="UP001597417"/>
    </source>
</evidence>
<dbReference type="Proteomes" id="UP001597417">
    <property type="component" value="Unassembled WGS sequence"/>
</dbReference>
<dbReference type="EMBL" id="JBHUKR010000024">
    <property type="protein sequence ID" value="MFD2422108.1"/>
    <property type="molecule type" value="Genomic_DNA"/>
</dbReference>
<dbReference type="RefSeq" id="WP_378271014.1">
    <property type="nucleotide sequence ID" value="NZ_JBHUKR010000024.1"/>
</dbReference>
<protein>
    <submittedName>
        <fullName evidence="3">SRPBCC family protein</fullName>
    </submittedName>
</protein>
<dbReference type="Pfam" id="PF08327">
    <property type="entry name" value="AHSA1"/>
    <property type="match status" value="1"/>
</dbReference>
<comment type="caution">
    <text evidence="3">The sequence shown here is derived from an EMBL/GenBank/DDBJ whole genome shotgun (WGS) entry which is preliminary data.</text>
</comment>
<evidence type="ECO:0000259" key="2">
    <source>
        <dbReference type="Pfam" id="PF08327"/>
    </source>
</evidence>
<evidence type="ECO:0000256" key="1">
    <source>
        <dbReference type="ARBA" id="ARBA00006817"/>
    </source>
</evidence>
<feature type="domain" description="Activator of Hsp90 ATPase homologue 1/2-like C-terminal" evidence="2">
    <location>
        <begin position="22"/>
        <end position="139"/>
    </location>
</feature>
<keyword evidence="4" id="KW-1185">Reference proteome</keyword>
<dbReference type="InterPro" id="IPR013538">
    <property type="entry name" value="ASHA1/2-like_C"/>
</dbReference>
<dbReference type="Gene3D" id="3.30.530.20">
    <property type="match status" value="2"/>
</dbReference>
<comment type="similarity">
    <text evidence="1">Belongs to the AHA1 family.</text>
</comment>
<accession>A0ABW5G464</accession>
<proteinExistence type="inferred from homology"/>
<organism evidence="3 4">
    <name type="scientific">Amycolatopsis pigmentata</name>
    <dbReference type="NCBI Taxonomy" id="450801"/>
    <lineage>
        <taxon>Bacteria</taxon>
        <taxon>Bacillati</taxon>
        <taxon>Actinomycetota</taxon>
        <taxon>Actinomycetes</taxon>
        <taxon>Pseudonocardiales</taxon>
        <taxon>Pseudonocardiaceae</taxon>
        <taxon>Amycolatopsis</taxon>
    </lineage>
</organism>
<dbReference type="CDD" id="cd08899">
    <property type="entry name" value="SRPBCC_CalC_Aha1-like_6"/>
    <property type="match status" value="1"/>
</dbReference>
<reference evidence="4" key="1">
    <citation type="journal article" date="2019" name="Int. J. Syst. Evol. Microbiol.">
        <title>The Global Catalogue of Microorganisms (GCM) 10K type strain sequencing project: providing services to taxonomists for standard genome sequencing and annotation.</title>
        <authorList>
            <consortium name="The Broad Institute Genomics Platform"/>
            <consortium name="The Broad Institute Genome Sequencing Center for Infectious Disease"/>
            <person name="Wu L."/>
            <person name="Ma J."/>
        </authorList>
    </citation>
    <scope>NUCLEOTIDE SEQUENCE [LARGE SCALE GENOMIC DNA]</scope>
    <source>
        <strain evidence="4">CGMCC 4.7645</strain>
    </source>
</reference>
<dbReference type="InterPro" id="IPR023393">
    <property type="entry name" value="START-like_dom_sf"/>
</dbReference>
<gene>
    <name evidence="3" type="ORF">ACFSXZ_37840</name>
</gene>
<evidence type="ECO:0000313" key="3">
    <source>
        <dbReference type="EMBL" id="MFD2422108.1"/>
    </source>
</evidence>
<sequence>MDAELDTTGGDAVLRFERRFAHPVHKVWHAITDPAEMAHWFPAAIETELKAGAKMRFVFPDEAPIDLKMTEGEVLEFDPPKVYTFRWNADVLRFELVPDGDGCRLFFSQTLGGGPIGRLAAGRNAAGWDTCLETLAGILDGNRDAVANGDSLQAMRHYIKKFELDRPEIDGDEIRFARDVVWQPADRVWELLTGGEPVKRGALPPASATGSSVPAGPVTAVEAPHLLEYQLRRDGEPAGRVRWEIIDDGALGVRLELTHTGPPASRLAALANWRRYLDKFFDSLFAGENDGPDAGH</sequence>